<evidence type="ECO:0000313" key="1">
    <source>
        <dbReference type="EMBL" id="DAF54172.1"/>
    </source>
</evidence>
<accession>A0A8S5ST06</accession>
<dbReference type="EMBL" id="BK032673">
    <property type="protein sequence ID" value="DAF54172.1"/>
    <property type="molecule type" value="Genomic_DNA"/>
</dbReference>
<name>A0A8S5ST06_9VIRU</name>
<sequence>MAEYYPNLIDCTMGDDTQRVYTLGLGVDIDSLSGAEKRALADSNTYLRDKEIAGLMRTKASALRAFERLRDLPGMPGEAIEILKEWTTRPGDEDDGQDE</sequence>
<protein>
    <submittedName>
        <fullName evidence="1">Uncharacterized protein</fullName>
    </submittedName>
</protein>
<organism evidence="1">
    <name type="scientific">Phage sp. ctcqm2</name>
    <dbReference type="NCBI Taxonomy" id="2828007"/>
    <lineage>
        <taxon>Viruses</taxon>
    </lineage>
</organism>
<reference evidence="1" key="1">
    <citation type="journal article" date="2021" name="Proc. Natl. Acad. Sci. U.S.A.">
        <title>A Catalog of Tens of Thousands of Viruses from Human Metagenomes Reveals Hidden Associations with Chronic Diseases.</title>
        <authorList>
            <person name="Tisza M.J."/>
            <person name="Buck C.B."/>
        </authorList>
    </citation>
    <scope>NUCLEOTIDE SEQUENCE</scope>
    <source>
        <strain evidence="1">Ctcqm2</strain>
    </source>
</reference>
<proteinExistence type="predicted"/>